<evidence type="ECO:0000313" key="1">
    <source>
        <dbReference type="EMBL" id="EGV99145.1"/>
    </source>
</evidence>
<dbReference type="Proteomes" id="UP000001075">
    <property type="component" value="Unassembled WGS sequence"/>
</dbReference>
<dbReference type="InParanoid" id="G3HCS1"/>
<sequence>MKLASVNLAASLSQREMGRCLLYVASALVTGGRDVGDTRSHILKKHKLKHHSLSSHRWAV</sequence>
<gene>
    <name evidence="1" type="ORF">I79_008286</name>
</gene>
<name>G3HCS1_CRIGR</name>
<protein>
    <submittedName>
        <fullName evidence="1">Uncharacterized protein</fullName>
    </submittedName>
</protein>
<dbReference type="EMBL" id="JH000285">
    <property type="protein sequence ID" value="EGV99145.1"/>
    <property type="molecule type" value="Genomic_DNA"/>
</dbReference>
<proteinExistence type="predicted"/>
<accession>G3HCS1</accession>
<dbReference type="AlphaFoldDB" id="G3HCS1"/>
<reference evidence="2" key="1">
    <citation type="journal article" date="2011" name="Nat. Biotechnol.">
        <title>The genomic sequence of the Chinese hamster ovary (CHO)-K1 cell line.</title>
        <authorList>
            <person name="Xu X."/>
            <person name="Nagarajan H."/>
            <person name="Lewis N.E."/>
            <person name="Pan S."/>
            <person name="Cai Z."/>
            <person name="Liu X."/>
            <person name="Chen W."/>
            <person name="Xie M."/>
            <person name="Wang W."/>
            <person name="Hammond S."/>
            <person name="Andersen M.R."/>
            <person name="Neff N."/>
            <person name="Passarelli B."/>
            <person name="Koh W."/>
            <person name="Fan H.C."/>
            <person name="Wang J."/>
            <person name="Gui Y."/>
            <person name="Lee K.H."/>
            <person name="Betenbaugh M.J."/>
            <person name="Quake S.R."/>
            <person name="Famili I."/>
            <person name="Palsson B.O."/>
            <person name="Wang J."/>
        </authorList>
    </citation>
    <scope>NUCLEOTIDE SEQUENCE [LARGE SCALE GENOMIC DNA]</scope>
    <source>
        <strain evidence="2">CHO K1 cell line</strain>
    </source>
</reference>
<evidence type="ECO:0000313" key="2">
    <source>
        <dbReference type="Proteomes" id="UP000001075"/>
    </source>
</evidence>
<organism evidence="1 2">
    <name type="scientific">Cricetulus griseus</name>
    <name type="common">Chinese hamster</name>
    <name type="synonym">Cricetulus barabensis griseus</name>
    <dbReference type="NCBI Taxonomy" id="10029"/>
    <lineage>
        <taxon>Eukaryota</taxon>
        <taxon>Metazoa</taxon>
        <taxon>Chordata</taxon>
        <taxon>Craniata</taxon>
        <taxon>Vertebrata</taxon>
        <taxon>Euteleostomi</taxon>
        <taxon>Mammalia</taxon>
        <taxon>Eutheria</taxon>
        <taxon>Euarchontoglires</taxon>
        <taxon>Glires</taxon>
        <taxon>Rodentia</taxon>
        <taxon>Myomorpha</taxon>
        <taxon>Muroidea</taxon>
        <taxon>Cricetidae</taxon>
        <taxon>Cricetinae</taxon>
        <taxon>Cricetulus</taxon>
    </lineage>
</organism>